<sequence length="170" mass="19479">MAALPWSLIALLPWLLVWLLLWPREELRGLFVPYVSSTSAQCGKLLGRRGEEADRRWRILTGLKPRMLMALHVNVWATVSAQPWFSRVGFSGKIWAWMLSFVAVRGVFGWLPLDAQHRLPSNRFLLLRWAAGRLARDASPFHRRRCRPSGALLSSSTSTRERGELSLDFL</sequence>
<evidence type="ECO:0000313" key="3">
    <source>
        <dbReference type="EnsemblProtists" id="EOD16324"/>
    </source>
</evidence>
<organism evidence="3 4">
    <name type="scientific">Emiliania huxleyi (strain CCMP1516)</name>
    <dbReference type="NCBI Taxonomy" id="280463"/>
    <lineage>
        <taxon>Eukaryota</taxon>
        <taxon>Haptista</taxon>
        <taxon>Haptophyta</taxon>
        <taxon>Prymnesiophyceae</taxon>
        <taxon>Isochrysidales</taxon>
        <taxon>Noelaerhabdaceae</taxon>
        <taxon>Emiliania</taxon>
    </lineage>
</organism>
<dbReference type="KEGG" id="ehx:EMIHUDRAFT_102918"/>
<dbReference type="GeneID" id="17262484"/>
<keyword evidence="2" id="KW-1133">Transmembrane helix</keyword>
<reference evidence="4" key="1">
    <citation type="journal article" date="2013" name="Nature">
        <title>Pan genome of the phytoplankton Emiliania underpins its global distribution.</title>
        <authorList>
            <person name="Read B.A."/>
            <person name="Kegel J."/>
            <person name="Klute M.J."/>
            <person name="Kuo A."/>
            <person name="Lefebvre S.C."/>
            <person name="Maumus F."/>
            <person name="Mayer C."/>
            <person name="Miller J."/>
            <person name="Monier A."/>
            <person name="Salamov A."/>
            <person name="Young J."/>
            <person name="Aguilar M."/>
            <person name="Claverie J.M."/>
            <person name="Frickenhaus S."/>
            <person name="Gonzalez K."/>
            <person name="Herman E.K."/>
            <person name="Lin Y.C."/>
            <person name="Napier J."/>
            <person name="Ogata H."/>
            <person name="Sarno A.F."/>
            <person name="Shmutz J."/>
            <person name="Schroeder D."/>
            <person name="de Vargas C."/>
            <person name="Verret F."/>
            <person name="von Dassow P."/>
            <person name="Valentin K."/>
            <person name="Van de Peer Y."/>
            <person name="Wheeler G."/>
            <person name="Dacks J.B."/>
            <person name="Delwiche C.F."/>
            <person name="Dyhrman S.T."/>
            <person name="Glockner G."/>
            <person name="John U."/>
            <person name="Richards T."/>
            <person name="Worden A.Z."/>
            <person name="Zhang X."/>
            <person name="Grigoriev I.V."/>
            <person name="Allen A.E."/>
            <person name="Bidle K."/>
            <person name="Borodovsky M."/>
            <person name="Bowler C."/>
            <person name="Brownlee C."/>
            <person name="Cock J.M."/>
            <person name="Elias M."/>
            <person name="Gladyshev V.N."/>
            <person name="Groth M."/>
            <person name="Guda C."/>
            <person name="Hadaegh A."/>
            <person name="Iglesias-Rodriguez M.D."/>
            <person name="Jenkins J."/>
            <person name="Jones B.M."/>
            <person name="Lawson T."/>
            <person name="Leese F."/>
            <person name="Lindquist E."/>
            <person name="Lobanov A."/>
            <person name="Lomsadze A."/>
            <person name="Malik S.B."/>
            <person name="Marsh M.E."/>
            <person name="Mackinder L."/>
            <person name="Mock T."/>
            <person name="Mueller-Roeber B."/>
            <person name="Pagarete A."/>
            <person name="Parker M."/>
            <person name="Probert I."/>
            <person name="Quesneville H."/>
            <person name="Raines C."/>
            <person name="Rensing S.A."/>
            <person name="Riano-Pachon D.M."/>
            <person name="Richier S."/>
            <person name="Rokitta S."/>
            <person name="Shiraiwa Y."/>
            <person name="Soanes D.M."/>
            <person name="van der Giezen M."/>
            <person name="Wahlund T.M."/>
            <person name="Williams B."/>
            <person name="Wilson W."/>
            <person name="Wolfe G."/>
            <person name="Wurch L.L."/>
        </authorList>
    </citation>
    <scope>NUCLEOTIDE SEQUENCE</scope>
</reference>
<proteinExistence type="predicted"/>
<dbReference type="RefSeq" id="XP_005768753.1">
    <property type="nucleotide sequence ID" value="XM_005768696.1"/>
</dbReference>
<feature type="compositionally biased region" description="Basic and acidic residues" evidence="1">
    <location>
        <begin position="159"/>
        <end position="170"/>
    </location>
</feature>
<feature type="region of interest" description="Disordered" evidence="1">
    <location>
        <begin position="151"/>
        <end position="170"/>
    </location>
</feature>
<keyword evidence="2" id="KW-0472">Membrane</keyword>
<feature type="transmembrane region" description="Helical" evidence="2">
    <location>
        <begin position="6"/>
        <end position="22"/>
    </location>
</feature>
<dbReference type="HOGENOM" id="CLU_1573558_0_0_1"/>
<protein>
    <submittedName>
        <fullName evidence="3">Uncharacterized protein</fullName>
    </submittedName>
</protein>
<dbReference type="Proteomes" id="UP000013827">
    <property type="component" value="Unassembled WGS sequence"/>
</dbReference>
<evidence type="ECO:0000256" key="1">
    <source>
        <dbReference type="SAM" id="MobiDB-lite"/>
    </source>
</evidence>
<accession>A0A0D3IYI9</accession>
<dbReference type="EnsemblProtists" id="EOD16324">
    <property type="protein sequence ID" value="EOD16324"/>
    <property type="gene ID" value="EMIHUDRAFT_102918"/>
</dbReference>
<keyword evidence="4" id="KW-1185">Reference proteome</keyword>
<reference evidence="3" key="2">
    <citation type="submission" date="2024-10" db="UniProtKB">
        <authorList>
            <consortium name="EnsemblProtists"/>
        </authorList>
    </citation>
    <scope>IDENTIFICATION</scope>
</reference>
<evidence type="ECO:0000256" key="2">
    <source>
        <dbReference type="SAM" id="Phobius"/>
    </source>
</evidence>
<dbReference type="PaxDb" id="2903-EOD16324"/>
<keyword evidence="2" id="KW-0812">Transmembrane</keyword>
<dbReference type="AlphaFoldDB" id="A0A0D3IYI9"/>
<evidence type="ECO:0000313" key="4">
    <source>
        <dbReference type="Proteomes" id="UP000013827"/>
    </source>
</evidence>
<name>A0A0D3IYI9_EMIH1</name>
<feature type="transmembrane region" description="Helical" evidence="2">
    <location>
        <begin position="94"/>
        <end position="113"/>
    </location>
</feature>